<feature type="compositionally biased region" description="Low complexity" evidence="5">
    <location>
        <begin position="1"/>
        <end position="21"/>
    </location>
</feature>
<keyword evidence="4" id="KW-0862">Zinc</keyword>
<sequence length="658" mass="71793">MDAPSTTSPGSSSPLSELSFSPSPPPPGFLFDCPSTGSSSELSSLHSTPSPEHHHVNNATMASMHTPPSTQSEDDSSSALLTPPKKRRRLNADRERNPAYLNLLGHEVKEDEREQLAKLLKVLHKRRKIVVVAGAGISVSAGIPDFRSSTGLFKTLKREHNLKSSGKDLFDASVYKDGNSTTSFHAMIRNLATATKDAQPTPFHHLLATLAQEGRLLRLYSQNVDGIDTSLKPLETQVPLPKKAPWPKTIQLHGTLEHMTCTKCHRISEFKPELFEGPSPPPCGNCEETDGIRTQHAGKRSHGIGVLRPRMVLYNEHNPDDEAIGSVVKADLRTRPDALIVVGTTLKVPGVRRIVKEMCGIVRDRKDGVTIWINNDPPPALKDYEWDLIVQGPCDLVAAHAALRRWDQPEPELQLVSEDHVEKLKRDNGMPEVVIVSPERKSVKDSVESLQGVITPAPSPKPQRTNAGQPADGAKATNKKQATLMGPKRKAGDTKKATTKKTPATKKTSAKSKNGSRQPTEKKSTGPNAKISFTLKKPHLSSIPIKPDVKQQSLSPSENGAERKEVFAIIPEPVIDVMQPLSPSSARNNGSPPYSAPLITLPQKQPTCKGSRKAYGAELSVDTSLRTPIKAKESPEERKRTITPPGNGPRGMHDLIQW</sequence>
<dbReference type="GO" id="GO:0006282">
    <property type="term" value="P:regulation of DNA repair"/>
    <property type="evidence" value="ECO:0007669"/>
    <property type="project" value="TreeGrafter"/>
</dbReference>
<feature type="binding site" evidence="4">
    <location>
        <position position="283"/>
    </location>
    <ligand>
        <name>Zn(2+)</name>
        <dbReference type="ChEBI" id="CHEBI:29105"/>
    </ligand>
</feature>
<dbReference type="InParanoid" id="A0A0D2AIC6"/>
<evidence type="ECO:0000313" key="7">
    <source>
        <dbReference type="EMBL" id="KIW06623.1"/>
    </source>
</evidence>
<dbReference type="VEuPathDB" id="FungiDB:PV09_02335"/>
<dbReference type="GO" id="GO:0070403">
    <property type="term" value="F:NAD+ binding"/>
    <property type="evidence" value="ECO:0007669"/>
    <property type="project" value="InterPro"/>
</dbReference>
<dbReference type="Gene3D" id="3.40.50.1220">
    <property type="entry name" value="TPP-binding domain"/>
    <property type="match status" value="1"/>
</dbReference>
<keyword evidence="2" id="KW-0808">Transferase</keyword>
<dbReference type="Gene3D" id="3.30.1600.10">
    <property type="entry name" value="SIR2/SIRT2 'Small Domain"/>
    <property type="match status" value="1"/>
</dbReference>
<feature type="compositionally biased region" description="Polar residues" evidence="5">
    <location>
        <begin position="57"/>
        <end position="71"/>
    </location>
</feature>
<protein>
    <recommendedName>
        <fullName evidence="6">Deacetylase sirtuin-type domain-containing protein</fullName>
    </recommendedName>
</protein>
<dbReference type="GeneID" id="27310308"/>
<feature type="compositionally biased region" description="Low complexity" evidence="5">
    <location>
        <begin position="35"/>
        <end position="50"/>
    </location>
</feature>
<feature type="region of interest" description="Disordered" evidence="5">
    <location>
        <begin position="580"/>
        <end position="658"/>
    </location>
</feature>
<evidence type="ECO:0000256" key="2">
    <source>
        <dbReference type="ARBA" id="ARBA00022679"/>
    </source>
</evidence>
<dbReference type="GO" id="GO:0031508">
    <property type="term" value="P:pericentric heterochromatin formation"/>
    <property type="evidence" value="ECO:0007669"/>
    <property type="project" value="TreeGrafter"/>
</dbReference>
<feature type="region of interest" description="Disordered" evidence="5">
    <location>
        <begin position="432"/>
        <end position="563"/>
    </location>
</feature>
<dbReference type="SUPFAM" id="SSF52467">
    <property type="entry name" value="DHS-like NAD/FAD-binding domain"/>
    <property type="match status" value="1"/>
</dbReference>
<feature type="binding site" evidence="4">
    <location>
        <position position="261"/>
    </location>
    <ligand>
        <name>Zn(2+)</name>
        <dbReference type="ChEBI" id="CHEBI:29105"/>
    </ligand>
</feature>
<dbReference type="InterPro" id="IPR026591">
    <property type="entry name" value="Sirtuin_cat_small_dom_sf"/>
</dbReference>
<dbReference type="STRING" id="253628.A0A0D2AIC6"/>
<evidence type="ECO:0000256" key="1">
    <source>
        <dbReference type="ARBA" id="ARBA00006924"/>
    </source>
</evidence>
<dbReference type="OrthoDB" id="2919105at2759"/>
<keyword evidence="3" id="KW-0520">NAD</keyword>
<accession>A0A0D2AIC6</accession>
<dbReference type="GO" id="GO:0000122">
    <property type="term" value="P:negative regulation of transcription by RNA polymerase II"/>
    <property type="evidence" value="ECO:0007669"/>
    <property type="project" value="TreeGrafter"/>
</dbReference>
<dbReference type="GO" id="GO:0005634">
    <property type="term" value="C:nucleus"/>
    <property type="evidence" value="ECO:0007669"/>
    <property type="project" value="TreeGrafter"/>
</dbReference>
<organism evidence="7 8">
    <name type="scientific">Verruconis gallopava</name>
    <dbReference type="NCBI Taxonomy" id="253628"/>
    <lineage>
        <taxon>Eukaryota</taxon>
        <taxon>Fungi</taxon>
        <taxon>Dikarya</taxon>
        <taxon>Ascomycota</taxon>
        <taxon>Pezizomycotina</taxon>
        <taxon>Dothideomycetes</taxon>
        <taxon>Pleosporomycetidae</taxon>
        <taxon>Venturiales</taxon>
        <taxon>Sympoventuriaceae</taxon>
        <taxon>Verruconis</taxon>
    </lineage>
</organism>
<dbReference type="GO" id="GO:0046872">
    <property type="term" value="F:metal ion binding"/>
    <property type="evidence" value="ECO:0007669"/>
    <property type="project" value="UniProtKB-KW"/>
</dbReference>
<dbReference type="RefSeq" id="XP_016216492.1">
    <property type="nucleotide sequence ID" value="XM_016355356.1"/>
</dbReference>
<dbReference type="Proteomes" id="UP000053259">
    <property type="component" value="Unassembled WGS sequence"/>
</dbReference>
<dbReference type="InterPro" id="IPR003000">
    <property type="entry name" value="Sirtuin"/>
</dbReference>
<feature type="compositionally biased region" description="Polar residues" evidence="5">
    <location>
        <begin position="581"/>
        <end position="592"/>
    </location>
</feature>
<feature type="domain" description="Deacetylase sirtuin-type" evidence="6">
    <location>
        <begin position="109"/>
        <end position="427"/>
    </location>
</feature>
<evidence type="ECO:0000313" key="8">
    <source>
        <dbReference type="Proteomes" id="UP000053259"/>
    </source>
</evidence>
<dbReference type="EMBL" id="KN847534">
    <property type="protein sequence ID" value="KIW06623.1"/>
    <property type="molecule type" value="Genomic_DNA"/>
</dbReference>
<feature type="compositionally biased region" description="Low complexity" evidence="5">
    <location>
        <begin position="500"/>
        <end position="513"/>
    </location>
</feature>
<gene>
    <name evidence="7" type="ORF">PV09_02335</name>
</gene>
<feature type="active site" description="Proton acceptor" evidence="4">
    <location>
        <position position="253"/>
    </location>
</feature>
<dbReference type="HOGENOM" id="CLU_021544_2_0_1"/>
<comment type="similarity">
    <text evidence="1">Belongs to the sirtuin family. Class I subfamily.</text>
</comment>
<dbReference type="PANTHER" id="PTHR11085:SF15">
    <property type="entry name" value="NAD-DEPENDENT HISTONE DEACETYLASE HST4"/>
    <property type="match status" value="1"/>
</dbReference>
<dbReference type="GO" id="GO:1990414">
    <property type="term" value="P:replication-born double-strand break repair via sister chromatid exchange"/>
    <property type="evidence" value="ECO:0007669"/>
    <property type="project" value="TreeGrafter"/>
</dbReference>
<proteinExistence type="inferred from homology"/>
<dbReference type="InterPro" id="IPR029035">
    <property type="entry name" value="DHS-like_NAD/FAD-binding_dom"/>
</dbReference>
<dbReference type="Pfam" id="PF02146">
    <property type="entry name" value="SIR2"/>
    <property type="match status" value="1"/>
</dbReference>
<feature type="binding site" evidence="4">
    <location>
        <position position="286"/>
    </location>
    <ligand>
        <name>Zn(2+)</name>
        <dbReference type="ChEBI" id="CHEBI:29105"/>
    </ligand>
</feature>
<feature type="compositionally biased region" description="Basic and acidic residues" evidence="5">
    <location>
        <begin position="630"/>
        <end position="640"/>
    </location>
</feature>
<evidence type="ECO:0000256" key="4">
    <source>
        <dbReference type="PROSITE-ProRule" id="PRU00236"/>
    </source>
</evidence>
<dbReference type="GO" id="GO:0017136">
    <property type="term" value="F:histone deacetylase activity, NAD-dependent"/>
    <property type="evidence" value="ECO:0007669"/>
    <property type="project" value="TreeGrafter"/>
</dbReference>
<evidence type="ECO:0000256" key="3">
    <source>
        <dbReference type="ARBA" id="ARBA00023027"/>
    </source>
</evidence>
<name>A0A0D2AIC6_9PEZI</name>
<dbReference type="InterPro" id="IPR026590">
    <property type="entry name" value="Ssirtuin_cat_dom"/>
</dbReference>
<evidence type="ECO:0000256" key="5">
    <source>
        <dbReference type="SAM" id="MobiDB-lite"/>
    </source>
</evidence>
<feature type="compositionally biased region" description="Basic and acidic residues" evidence="5">
    <location>
        <begin position="438"/>
        <end position="447"/>
    </location>
</feature>
<dbReference type="PROSITE" id="PS50305">
    <property type="entry name" value="SIRTUIN"/>
    <property type="match status" value="1"/>
</dbReference>
<dbReference type="PANTHER" id="PTHR11085">
    <property type="entry name" value="NAD-DEPENDENT PROTEIN DEACYLASE SIRTUIN-5, MITOCHONDRIAL-RELATED"/>
    <property type="match status" value="1"/>
</dbReference>
<reference evidence="7 8" key="1">
    <citation type="submission" date="2015-01" db="EMBL/GenBank/DDBJ databases">
        <title>The Genome Sequence of Ochroconis gallopava CBS43764.</title>
        <authorList>
            <consortium name="The Broad Institute Genomics Platform"/>
            <person name="Cuomo C."/>
            <person name="de Hoog S."/>
            <person name="Gorbushina A."/>
            <person name="Stielow B."/>
            <person name="Teixiera M."/>
            <person name="Abouelleil A."/>
            <person name="Chapman S.B."/>
            <person name="Priest M."/>
            <person name="Young S.K."/>
            <person name="Wortman J."/>
            <person name="Nusbaum C."/>
            <person name="Birren B."/>
        </authorList>
    </citation>
    <scope>NUCLEOTIDE SEQUENCE [LARGE SCALE GENOMIC DNA]</scope>
    <source>
        <strain evidence="7 8">CBS 43764</strain>
    </source>
</reference>
<dbReference type="AlphaFoldDB" id="A0A0D2AIC6"/>
<dbReference type="FunCoup" id="A0A0D2AIC6">
    <property type="interactions" value="72"/>
</dbReference>
<keyword evidence="4" id="KW-0479">Metal-binding</keyword>
<keyword evidence="8" id="KW-1185">Reference proteome</keyword>
<evidence type="ECO:0000259" key="6">
    <source>
        <dbReference type="PROSITE" id="PS50305"/>
    </source>
</evidence>
<dbReference type="InterPro" id="IPR050134">
    <property type="entry name" value="NAD-dep_sirtuin_deacylases"/>
</dbReference>
<feature type="binding site" evidence="4">
    <location>
        <position position="264"/>
    </location>
    <ligand>
        <name>Zn(2+)</name>
        <dbReference type="ChEBI" id="CHEBI:29105"/>
    </ligand>
</feature>
<dbReference type="GO" id="GO:0031934">
    <property type="term" value="C:mating-type region heterochromatin"/>
    <property type="evidence" value="ECO:0007669"/>
    <property type="project" value="TreeGrafter"/>
</dbReference>
<feature type="region of interest" description="Disordered" evidence="5">
    <location>
        <begin position="1"/>
        <end position="94"/>
    </location>
</feature>